<proteinExistence type="predicted"/>
<keyword evidence="2" id="KW-1185">Reference proteome</keyword>
<reference evidence="1 2" key="1">
    <citation type="journal article" date="2023" name="Sci. Data">
        <title>Genome assembly of the Korean intertidal mud-creeper Batillaria attramentaria.</title>
        <authorList>
            <person name="Patra A.K."/>
            <person name="Ho P.T."/>
            <person name="Jun S."/>
            <person name="Lee S.J."/>
            <person name="Kim Y."/>
            <person name="Won Y.J."/>
        </authorList>
    </citation>
    <scope>NUCLEOTIDE SEQUENCE [LARGE SCALE GENOMIC DNA]</scope>
    <source>
        <strain evidence="1">Wonlab-2016</strain>
    </source>
</reference>
<gene>
    <name evidence="1" type="ORF">BaRGS_00012827</name>
</gene>
<dbReference type="EMBL" id="JACVVK020000071">
    <property type="protein sequence ID" value="KAK7495837.1"/>
    <property type="molecule type" value="Genomic_DNA"/>
</dbReference>
<evidence type="ECO:0000313" key="1">
    <source>
        <dbReference type="EMBL" id="KAK7495837.1"/>
    </source>
</evidence>
<name>A0ABD0L9K5_9CAEN</name>
<comment type="caution">
    <text evidence="1">The sequence shown here is derived from an EMBL/GenBank/DDBJ whole genome shotgun (WGS) entry which is preliminary data.</text>
</comment>
<dbReference type="Proteomes" id="UP001519460">
    <property type="component" value="Unassembled WGS sequence"/>
</dbReference>
<sequence length="117" mass="13101">MDTEQYTPWKKAKIFLCGVASETHGHKSARMEKTITNCVTKTSDFRKVAISRSFNWIPQASFAQMSVDAIVSARHCSGRPSSIDRFVYSSEVGVTGWPLTKNPAAQTFRVVWLGIRC</sequence>
<evidence type="ECO:0000313" key="2">
    <source>
        <dbReference type="Proteomes" id="UP001519460"/>
    </source>
</evidence>
<dbReference type="AlphaFoldDB" id="A0ABD0L9K5"/>
<accession>A0ABD0L9K5</accession>
<organism evidence="1 2">
    <name type="scientific">Batillaria attramentaria</name>
    <dbReference type="NCBI Taxonomy" id="370345"/>
    <lineage>
        <taxon>Eukaryota</taxon>
        <taxon>Metazoa</taxon>
        <taxon>Spiralia</taxon>
        <taxon>Lophotrochozoa</taxon>
        <taxon>Mollusca</taxon>
        <taxon>Gastropoda</taxon>
        <taxon>Caenogastropoda</taxon>
        <taxon>Sorbeoconcha</taxon>
        <taxon>Cerithioidea</taxon>
        <taxon>Batillariidae</taxon>
        <taxon>Batillaria</taxon>
    </lineage>
</organism>
<protein>
    <submittedName>
        <fullName evidence="1">Uncharacterized protein</fullName>
    </submittedName>
</protein>